<organism evidence="18 19">
    <name type="scientific">Oopsacas minuta</name>
    <dbReference type="NCBI Taxonomy" id="111878"/>
    <lineage>
        <taxon>Eukaryota</taxon>
        <taxon>Metazoa</taxon>
        <taxon>Porifera</taxon>
        <taxon>Hexactinellida</taxon>
        <taxon>Hexasterophora</taxon>
        <taxon>Lyssacinosida</taxon>
        <taxon>Leucopsacidae</taxon>
        <taxon>Oopsacas</taxon>
    </lineage>
</organism>
<evidence type="ECO:0000256" key="10">
    <source>
        <dbReference type="ARBA" id="ARBA00022833"/>
    </source>
</evidence>
<dbReference type="Pfam" id="PF05193">
    <property type="entry name" value="Peptidase_M16_C"/>
    <property type="match status" value="1"/>
</dbReference>
<evidence type="ECO:0000313" key="18">
    <source>
        <dbReference type="EMBL" id="KAI6649639.1"/>
    </source>
</evidence>
<evidence type="ECO:0000259" key="17">
    <source>
        <dbReference type="Pfam" id="PF05193"/>
    </source>
</evidence>
<dbReference type="FunFam" id="3.30.830.10:FF:000001">
    <property type="entry name" value="Mitochondrial-processing peptidase subunit beta, mitochondrial"/>
    <property type="match status" value="1"/>
</dbReference>
<dbReference type="InterPro" id="IPR007863">
    <property type="entry name" value="Peptidase_M16_C"/>
</dbReference>
<evidence type="ECO:0000256" key="5">
    <source>
        <dbReference type="ARBA" id="ARBA00012299"/>
    </source>
</evidence>
<gene>
    <name evidence="18" type="ORF">LOD99_6643</name>
</gene>
<keyword evidence="13" id="KW-0496">Mitochondrion</keyword>
<evidence type="ECO:0000313" key="19">
    <source>
        <dbReference type="Proteomes" id="UP001165289"/>
    </source>
</evidence>
<keyword evidence="11" id="KW-0809">Transit peptide</keyword>
<name>A0AAV7JM93_9METZ</name>
<keyword evidence="10" id="KW-0862">Zinc</keyword>
<sequence>MSLLVRSLSRFRLLRTQLRFNSTQRFKQALLNNPETQVTTLSNGLRVATENTGLQTATVGLYIDAGSRWETESTNGTAHFLEHMIFKGTKNRTQQQLELEIENMGAHLNAYTSREHTVYFTKSLSVDIPHCLDILSDILTNPLLPEAAVERERDVILREMEEVEKNVEEVIFDYLHQTAYQGTPLAYSILGPTKNIRGITRSDLIRYITTHYHPARIVLAGAGGVDHDQLVKLGEKHFSGLGRTMDVDSFPELEPAFYVGSEVRVRDDAMPAAHVVLGVEGVGWSHPDYLPLMIIASLIGSWDRSVGGGNNLSSKLAQMCSETDWMWSFNTFNTCYADTGIFGLYFVCDKMEIDNVVWNIQREWMRICTLVTAAQVERSKNIFKTSLYMSLNGSTPIFEDIGRQLTVYGRRVPLAEWNHRIDQIDEDVIRRVATKYIFDRCPVVAGVGPIEALTDYNRLRSGMYWLRS</sequence>
<comment type="caution">
    <text evidence="18">The sequence shown here is derived from an EMBL/GenBank/DDBJ whole genome shotgun (WGS) entry which is preliminary data.</text>
</comment>
<evidence type="ECO:0000256" key="11">
    <source>
        <dbReference type="ARBA" id="ARBA00022946"/>
    </source>
</evidence>
<dbReference type="Pfam" id="PF00675">
    <property type="entry name" value="Peptidase_M16"/>
    <property type="match status" value="1"/>
</dbReference>
<dbReference type="PANTHER" id="PTHR11851">
    <property type="entry name" value="METALLOPROTEASE"/>
    <property type="match status" value="1"/>
</dbReference>
<evidence type="ECO:0000256" key="2">
    <source>
        <dbReference type="ARBA" id="ARBA00001947"/>
    </source>
</evidence>
<comment type="similarity">
    <text evidence="4 15">Belongs to the peptidase M16 family.</text>
</comment>
<comment type="catalytic activity">
    <reaction evidence="1">
        <text>Release of N-terminal transit peptides from precursor proteins imported into the mitochondrion, typically with Arg in position P2.</text>
        <dbReference type="EC" id="3.4.24.64"/>
    </reaction>
</comment>
<feature type="domain" description="Peptidase M16 N-terminal" evidence="16">
    <location>
        <begin position="46"/>
        <end position="192"/>
    </location>
</feature>
<dbReference type="InterPro" id="IPR050361">
    <property type="entry name" value="MPP/UQCRC_Complex"/>
</dbReference>
<dbReference type="SUPFAM" id="SSF63411">
    <property type="entry name" value="LuxS/MPP-like metallohydrolase"/>
    <property type="match status" value="2"/>
</dbReference>
<reference evidence="18 19" key="1">
    <citation type="journal article" date="2023" name="BMC Biol.">
        <title>The compact genome of the sponge Oopsacas minuta (Hexactinellida) is lacking key metazoan core genes.</title>
        <authorList>
            <person name="Santini S."/>
            <person name="Schenkelaars Q."/>
            <person name="Jourda C."/>
            <person name="Duchesne M."/>
            <person name="Belahbib H."/>
            <person name="Rocher C."/>
            <person name="Selva M."/>
            <person name="Riesgo A."/>
            <person name="Vervoort M."/>
            <person name="Leys S.P."/>
            <person name="Kodjabachian L."/>
            <person name="Le Bivic A."/>
            <person name="Borchiellini C."/>
            <person name="Claverie J.M."/>
            <person name="Renard E."/>
        </authorList>
    </citation>
    <scope>NUCLEOTIDE SEQUENCE [LARGE SCALE GENOMIC DNA]</scope>
    <source>
        <strain evidence="18">SPO-2</strain>
    </source>
</reference>
<dbReference type="GO" id="GO:0046872">
    <property type="term" value="F:metal ion binding"/>
    <property type="evidence" value="ECO:0007669"/>
    <property type="project" value="UniProtKB-KW"/>
</dbReference>
<evidence type="ECO:0000256" key="8">
    <source>
        <dbReference type="ARBA" id="ARBA00022723"/>
    </source>
</evidence>
<keyword evidence="12" id="KW-0482">Metalloprotease</keyword>
<keyword evidence="9" id="KW-0378">Hydrolase</keyword>
<dbReference type="PANTHER" id="PTHR11851:SF149">
    <property type="entry name" value="GH01077P"/>
    <property type="match status" value="1"/>
</dbReference>
<dbReference type="EC" id="3.4.24.64" evidence="5"/>
<evidence type="ECO:0000256" key="4">
    <source>
        <dbReference type="ARBA" id="ARBA00007261"/>
    </source>
</evidence>
<dbReference type="AlphaFoldDB" id="A0AAV7JM93"/>
<dbReference type="PROSITE" id="PS00143">
    <property type="entry name" value="INSULINASE"/>
    <property type="match status" value="1"/>
</dbReference>
<protein>
    <recommendedName>
        <fullName evidence="6">Mitochondrial-processing peptidase subunit beta</fullName>
        <ecNumber evidence="5">3.4.24.64</ecNumber>
    </recommendedName>
    <alternativeName>
        <fullName evidence="14">Beta-MPP</fullName>
    </alternativeName>
</protein>
<dbReference type="Gene3D" id="3.30.830.10">
    <property type="entry name" value="Metalloenzyme, LuxS/M16 peptidase-like"/>
    <property type="match status" value="2"/>
</dbReference>
<dbReference type="EMBL" id="JAKMXF010000319">
    <property type="protein sequence ID" value="KAI6649639.1"/>
    <property type="molecule type" value="Genomic_DNA"/>
</dbReference>
<comment type="subcellular location">
    <subcellularLocation>
        <location evidence="3">Mitochondrion</location>
    </subcellularLocation>
</comment>
<evidence type="ECO:0000256" key="6">
    <source>
        <dbReference type="ARBA" id="ARBA00020510"/>
    </source>
</evidence>
<evidence type="ECO:0000256" key="12">
    <source>
        <dbReference type="ARBA" id="ARBA00023049"/>
    </source>
</evidence>
<dbReference type="InterPro" id="IPR011249">
    <property type="entry name" value="Metalloenz_LuxS/M16"/>
</dbReference>
<evidence type="ECO:0000256" key="13">
    <source>
        <dbReference type="ARBA" id="ARBA00023128"/>
    </source>
</evidence>
<dbReference type="Proteomes" id="UP001165289">
    <property type="component" value="Unassembled WGS sequence"/>
</dbReference>
<feature type="domain" description="Peptidase M16 C-terminal" evidence="17">
    <location>
        <begin position="199"/>
        <end position="382"/>
    </location>
</feature>
<evidence type="ECO:0000256" key="3">
    <source>
        <dbReference type="ARBA" id="ARBA00004173"/>
    </source>
</evidence>
<dbReference type="InterPro" id="IPR001431">
    <property type="entry name" value="Pept_M16_Zn_BS"/>
</dbReference>
<evidence type="ECO:0000259" key="16">
    <source>
        <dbReference type="Pfam" id="PF00675"/>
    </source>
</evidence>
<evidence type="ECO:0000256" key="14">
    <source>
        <dbReference type="ARBA" id="ARBA00031018"/>
    </source>
</evidence>
<comment type="cofactor">
    <cofactor evidence="2">
        <name>Zn(2+)</name>
        <dbReference type="ChEBI" id="CHEBI:29105"/>
    </cofactor>
</comment>
<keyword evidence="8" id="KW-0479">Metal-binding</keyword>
<evidence type="ECO:0000256" key="15">
    <source>
        <dbReference type="RuleBase" id="RU004447"/>
    </source>
</evidence>
<evidence type="ECO:0000256" key="9">
    <source>
        <dbReference type="ARBA" id="ARBA00022801"/>
    </source>
</evidence>
<dbReference type="GO" id="GO:0004222">
    <property type="term" value="F:metalloendopeptidase activity"/>
    <property type="evidence" value="ECO:0007669"/>
    <property type="project" value="UniProtKB-EC"/>
</dbReference>
<keyword evidence="7" id="KW-0645">Protease</keyword>
<dbReference type="InterPro" id="IPR011765">
    <property type="entry name" value="Pept_M16_N"/>
</dbReference>
<dbReference type="GO" id="GO:0006627">
    <property type="term" value="P:protein processing involved in protein targeting to mitochondrion"/>
    <property type="evidence" value="ECO:0007669"/>
    <property type="project" value="TreeGrafter"/>
</dbReference>
<dbReference type="GO" id="GO:0005759">
    <property type="term" value="C:mitochondrial matrix"/>
    <property type="evidence" value="ECO:0007669"/>
    <property type="project" value="UniProtKB-ARBA"/>
</dbReference>
<evidence type="ECO:0000256" key="1">
    <source>
        <dbReference type="ARBA" id="ARBA00001098"/>
    </source>
</evidence>
<evidence type="ECO:0000256" key="7">
    <source>
        <dbReference type="ARBA" id="ARBA00022670"/>
    </source>
</evidence>
<keyword evidence="19" id="KW-1185">Reference proteome</keyword>
<accession>A0AAV7JM93</accession>
<proteinExistence type="inferred from homology"/>
<dbReference type="FunFam" id="3.30.830.10:FF:000002">
    <property type="entry name" value="Mitochondrial-processing peptidase subunit beta"/>
    <property type="match status" value="1"/>
</dbReference>